<comment type="subcellular location">
    <subcellularLocation>
        <location evidence="8">Cell membrane</location>
        <topology evidence="8">Multi-pass membrane protein</topology>
    </subcellularLocation>
    <subcellularLocation>
        <location evidence="1">Membrane</location>
        <topology evidence="1">Multi-pass membrane protein</topology>
    </subcellularLocation>
</comment>
<dbReference type="PANTHER" id="PTHR43029:SF10">
    <property type="entry name" value="AMMONIUM TRANSPORTER MEP2"/>
    <property type="match status" value="1"/>
</dbReference>
<keyword evidence="3 8" id="KW-0813">Transport</keyword>
<proteinExistence type="inferred from homology"/>
<evidence type="ECO:0000256" key="3">
    <source>
        <dbReference type="ARBA" id="ARBA00022448"/>
    </source>
</evidence>
<feature type="transmembrane region" description="Helical" evidence="8">
    <location>
        <begin position="95"/>
        <end position="117"/>
    </location>
</feature>
<dbReference type="NCBIfam" id="TIGR00836">
    <property type="entry name" value="amt"/>
    <property type="match status" value="1"/>
</dbReference>
<evidence type="ECO:0000259" key="9">
    <source>
        <dbReference type="Pfam" id="PF00909"/>
    </source>
</evidence>
<feature type="transmembrane region" description="Helical" evidence="8">
    <location>
        <begin position="197"/>
        <end position="215"/>
    </location>
</feature>
<evidence type="ECO:0000256" key="4">
    <source>
        <dbReference type="ARBA" id="ARBA00022692"/>
    </source>
</evidence>
<dbReference type="SUPFAM" id="SSF111352">
    <property type="entry name" value="Ammonium transporter"/>
    <property type="match status" value="1"/>
</dbReference>
<dbReference type="Gene3D" id="1.10.3430.10">
    <property type="entry name" value="Ammonium transporter AmtB like domains"/>
    <property type="match status" value="1"/>
</dbReference>
<dbReference type="Pfam" id="PF00909">
    <property type="entry name" value="Ammonium_transp"/>
    <property type="match status" value="1"/>
</dbReference>
<dbReference type="InterPro" id="IPR029020">
    <property type="entry name" value="Ammonium/urea_transptr"/>
</dbReference>
<feature type="transmembrane region" description="Helical" evidence="8">
    <location>
        <begin position="227"/>
        <end position="246"/>
    </location>
</feature>
<evidence type="ECO:0000313" key="10">
    <source>
        <dbReference type="EMBL" id="SEI79302.1"/>
    </source>
</evidence>
<feature type="transmembrane region" description="Helical" evidence="8">
    <location>
        <begin position="284"/>
        <end position="302"/>
    </location>
</feature>
<keyword evidence="11" id="KW-1185">Reference proteome</keyword>
<feature type="transmembrane region" description="Helical" evidence="8">
    <location>
        <begin position="165"/>
        <end position="185"/>
    </location>
</feature>
<keyword evidence="5 8" id="KW-1133">Transmembrane helix</keyword>
<feature type="transmembrane region" description="Helical" evidence="8">
    <location>
        <begin position="314"/>
        <end position="335"/>
    </location>
</feature>
<dbReference type="Proteomes" id="UP000182932">
    <property type="component" value="Unassembled WGS sequence"/>
</dbReference>
<feature type="transmembrane region" description="Helical" evidence="8">
    <location>
        <begin position="6"/>
        <end position="28"/>
    </location>
</feature>
<evidence type="ECO:0000256" key="7">
    <source>
        <dbReference type="ARBA" id="ARBA00023177"/>
    </source>
</evidence>
<accession>A0A975ZM75</accession>
<comment type="caution">
    <text evidence="10">The sequence shown here is derived from an EMBL/GenBank/DDBJ whole genome shotgun (WGS) entry which is preliminary data.</text>
</comment>
<dbReference type="RefSeq" id="WP_074834952.1">
    <property type="nucleotide sequence ID" value="NZ_CBDCHJ010000006.1"/>
</dbReference>
<dbReference type="GO" id="GO:0008519">
    <property type="term" value="F:ammonium channel activity"/>
    <property type="evidence" value="ECO:0007669"/>
    <property type="project" value="InterPro"/>
</dbReference>
<dbReference type="PROSITE" id="PS01219">
    <property type="entry name" value="AMMONIUM_TRANSP"/>
    <property type="match status" value="1"/>
</dbReference>
<evidence type="ECO:0000256" key="2">
    <source>
        <dbReference type="ARBA" id="ARBA00005887"/>
    </source>
</evidence>
<protein>
    <recommendedName>
        <fullName evidence="8">Ammonium transporter</fullName>
    </recommendedName>
</protein>
<dbReference type="InterPro" id="IPR001905">
    <property type="entry name" value="Ammonium_transpt"/>
</dbReference>
<dbReference type="GeneID" id="80816931"/>
<name>A0A975ZM75_9RHOB</name>
<feature type="domain" description="Ammonium transporter AmtB-like" evidence="9">
    <location>
        <begin position="7"/>
        <end position="389"/>
    </location>
</feature>
<comment type="similarity">
    <text evidence="2 8">Belongs to the ammonia transporter channel (TC 1.A.11.2) family.</text>
</comment>
<evidence type="ECO:0000256" key="6">
    <source>
        <dbReference type="ARBA" id="ARBA00023136"/>
    </source>
</evidence>
<feature type="transmembrane region" description="Helical" evidence="8">
    <location>
        <begin position="124"/>
        <end position="145"/>
    </location>
</feature>
<evidence type="ECO:0000256" key="1">
    <source>
        <dbReference type="ARBA" id="ARBA00004141"/>
    </source>
</evidence>
<keyword evidence="7 8" id="KW-0924">Ammonia transport</keyword>
<dbReference type="GO" id="GO:0005886">
    <property type="term" value="C:plasma membrane"/>
    <property type="evidence" value="ECO:0007669"/>
    <property type="project" value="UniProtKB-SubCell"/>
</dbReference>
<dbReference type="InterPro" id="IPR024041">
    <property type="entry name" value="NH4_transpt_AmtB-like_dom"/>
</dbReference>
<keyword evidence="6 8" id="KW-0472">Membrane</keyword>
<dbReference type="EMBL" id="FNYY01000002">
    <property type="protein sequence ID" value="SEI79302.1"/>
    <property type="molecule type" value="Genomic_DNA"/>
</dbReference>
<dbReference type="InterPro" id="IPR018047">
    <property type="entry name" value="Ammonium_transpt_CS"/>
</dbReference>
<evidence type="ECO:0000256" key="8">
    <source>
        <dbReference type="RuleBase" id="RU362002"/>
    </source>
</evidence>
<feature type="transmembrane region" description="Helical" evidence="8">
    <location>
        <begin position="341"/>
        <end position="362"/>
    </location>
</feature>
<sequence>MNGADTAWIIVATALVLFMTLPGLALFYGGLVRARNVLSVFMHCYAIACLMSVLWFALGYSIAFGGGDSGLWGGLDKVLLLGLSADDLAGTLPEVLFFAFQMTFAIITPALIVGAYVERVGFGFVLLFSALWMLLVYAPVVHWIWGGGMLSDGGIFGETGVRDFAGGIVVHETAGLAALLLAVFLGPRRNKTTPPHNPGFVMIGAAMLWVGWFGFNGGSQLAADGGAAMALTVTHLSAATASLTWALWEKIKFGKASLVGMVTGTIAGLASITPASGFVGPVEALIIGAVAGVLCQEAVNLIRNTLKIDDTLDVFAVHGVGGIFGTIMIAVFGAGSFAAQLGSLAIVGVFTVVVTVVLIFVVKAITPLRVDEETEHSGLDIMVHGERAYDHAS</sequence>
<evidence type="ECO:0000313" key="11">
    <source>
        <dbReference type="Proteomes" id="UP000182932"/>
    </source>
</evidence>
<feature type="transmembrane region" description="Helical" evidence="8">
    <location>
        <begin position="40"/>
        <end position="63"/>
    </location>
</feature>
<organism evidence="10 11">
    <name type="scientific">Marinovum algicola</name>
    <dbReference type="NCBI Taxonomy" id="42444"/>
    <lineage>
        <taxon>Bacteria</taxon>
        <taxon>Pseudomonadati</taxon>
        <taxon>Pseudomonadota</taxon>
        <taxon>Alphaproteobacteria</taxon>
        <taxon>Rhodobacterales</taxon>
        <taxon>Roseobacteraceae</taxon>
        <taxon>Marinovum</taxon>
    </lineage>
</organism>
<feature type="transmembrane region" description="Helical" evidence="8">
    <location>
        <begin position="258"/>
        <end position="278"/>
    </location>
</feature>
<reference evidence="10 11" key="1">
    <citation type="submission" date="2016-10" db="EMBL/GenBank/DDBJ databases">
        <authorList>
            <person name="Varghese N."/>
            <person name="Submissions S."/>
        </authorList>
    </citation>
    <scope>NUCLEOTIDE SEQUENCE [LARGE SCALE GENOMIC DNA]</scope>
    <source>
        <strain evidence="10 11">FF3</strain>
    </source>
</reference>
<dbReference type="AlphaFoldDB" id="A0A975ZM75"/>
<keyword evidence="4 8" id="KW-0812">Transmembrane</keyword>
<dbReference type="PANTHER" id="PTHR43029">
    <property type="entry name" value="AMMONIUM TRANSPORTER MEP2"/>
    <property type="match status" value="1"/>
</dbReference>
<evidence type="ECO:0000256" key="5">
    <source>
        <dbReference type="ARBA" id="ARBA00022989"/>
    </source>
</evidence>
<gene>
    <name evidence="10" type="ORF">SAMN04487940_10260</name>
</gene>